<feature type="transmembrane region" description="Helical" evidence="9">
    <location>
        <begin position="313"/>
        <end position="332"/>
    </location>
</feature>
<evidence type="ECO:0000256" key="2">
    <source>
        <dbReference type="ARBA" id="ARBA00022475"/>
    </source>
</evidence>
<feature type="transmembrane region" description="Helical" evidence="9">
    <location>
        <begin position="110"/>
        <end position="131"/>
    </location>
</feature>
<feature type="transmembrane region" description="Helical" evidence="9">
    <location>
        <begin position="244"/>
        <end position="263"/>
    </location>
</feature>
<accession>A0A7S7NKU5</accession>
<dbReference type="PANTHER" id="PTHR33908:SF11">
    <property type="entry name" value="MEMBRANE PROTEIN"/>
    <property type="match status" value="1"/>
</dbReference>
<dbReference type="GO" id="GO:0009103">
    <property type="term" value="P:lipopolysaccharide biosynthetic process"/>
    <property type="evidence" value="ECO:0007669"/>
    <property type="project" value="UniProtKB-ARBA"/>
</dbReference>
<feature type="transmembrane region" description="Helical" evidence="9">
    <location>
        <begin position="386"/>
        <end position="407"/>
    </location>
</feature>
<gene>
    <name evidence="10" type="ORF">IRI77_22040</name>
</gene>
<dbReference type="PANTHER" id="PTHR33908">
    <property type="entry name" value="MANNOSYLTRANSFERASE YKCB-RELATED"/>
    <property type="match status" value="1"/>
</dbReference>
<keyword evidence="5 9" id="KW-0812">Transmembrane</keyword>
<dbReference type="Proteomes" id="UP000593892">
    <property type="component" value="Chromosome"/>
</dbReference>
<evidence type="ECO:0000256" key="8">
    <source>
        <dbReference type="SAM" id="MobiDB-lite"/>
    </source>
</evidence>
<evidence type="ECO:0000256" key="6">
    <source>
        <dbReference type="ARBA" id="ARBA00022989"/>
    </source>
</evidence>
<name>A0A7S7NKU5_PALFE</name>
<dbReference type="AlphaFoldDB" id="A0A7S7NKU5"/>
<dbReference type="GO" id="GO:0005886">
    <property type="term" value="C:plasma membrane"/>
    <property type="evidence" value="ECO:0007669"/>
    <property type="project" value="UniProtKB-SubCell"/>
</dbReference>
<evidence type="ECO:0000256" key="9">
    <source>
        <dbReference type="SAM" id="Phobius"/>
    </source>
</evidence>
<evidence type="ECO:0000313" key="11">
    <source>
        <dbReference type="Proteomes" id="UP000593892"/>
    </source>
</evidence>
<feature type="region of interest" description="Disordered" evidence="8">
    <location>
        <begin position="1"/>
        <end position="23"/>
    </location>
</feature>
<keyword evidence="4" id="KW-0808">Transferase</keyword>
<keyword evidence="2" id="KW-1003">Cell membrane</keyword>
<keyword evidence="3" id="KW-0328">Glycosyltransferase</keyword>
<dbReference type="RefSeq" id="WP_194447173.1">
    <property type="nucleotide sequence ID" value="NZ_CP063849.1"/>
</dbReference>
<dbReference type="InterPro" id="IPR050297">
    <property type="entry name" value="LipidA_mod_glycosyltrf_83"/>
</dbReference>
<sequence>MIRTSVPPAGPVHYQSSASSTRHQAEASPRTFWPLPEAQTRVVCRWLLLALAALYLIQIPTPLRLNYDSVHLLGVGENLAEGRGFIDHGQRPVFPPGFPLVVAALLRTGLMSPAALALFNLAMLAVGLLAIRRILMNRFDMDESTVLGVACLFLLSVVVIKHSMIPLTDVPFFAISMAALASMERLRDLKLGWKLCLGCALALLLVCCATLVRTIGVALWPAWLWCVLSNRSVRVHTARIPRKLVAAVALLLLAAVAVVAWKLTLILRNYFLQFVGAQAWYQFLWGLAEFRLMEFGQLFLNLPKGVLPLESQWIVRLPGALLLAATVAGLLGRRRDLSSTDVYFGFYGLILAIWPHFDSRFWLPVLPLLVAYAFRGVEALPLPAAISRWSPVVLALYAIIGLTSLAYSTQLTYSGRSFPSLYPEYSASYCAEAYTCGKVDPNEEQDPDAIHILRRFR</sequence>
<dbReference type="EMBL" id="CP063849">
    <property type="protein sequence ID" value="QOY85503.1"/>
    <property type="molecule type" value="Genomic_DNA"/>
</dbReference>
<keyword evidence="7 9" id="KW-0472">Membrane</keyword>
<feature type="transmembrane region" description="Helical" evidence="9">
    <location>
        <begin position="143"/>
        <end position="160"/>
    </location>
</feature>
<keyword evidence="6 9" id="KW-1133">Transmembrane helix</keyword>
<reference evidence="10 11" key="1">
    <citation type="submission" date="2020-10" db="EMBL/GenBank/DDBJ databases">
        <title>Complete genome sequence of Paludibaculum fermentans P105T, a facultatively anaerobic acidobacterium capable of dissimilatory Fe(III) reduction.</title>
        <authorList>
            <person name="Dedysh S.N."/>
            <person name="Beletsky A.V."/>
            <person name="Kulichevskaya I.S."/>
            <person name="Mardanov A.V."/>
            <person name="Ravin N.V."/>
        </authorList>
    </citation>
    <scope>NUCLEOTIDE SEQUENCE [LARGE SCALE GENOMIC DNA]</scope>
    <source>
        <strain evidence="10 11">P105</strain>
    </source>
</reference>
<feature type="transmembrane region" description="Helical" evidence="9">
    <location>
        <begin position="42"/>
        <end position="59"/>
    </location>
</feature>
<evidence type="ECO:0000313" key="10">
    <source>
        <dbReference type="EMBL" id="QOY85503.1"/>
    </source>
</evidence>
<evidence type="ECO:0000256" key="5">
    <source>
        <dbReference type="ARBA" id="ARBA00022692"/>
    </source>
</evidence>
<evidence type="ECO:0000256" key="7">
    <source>
        <dbReference type="ARBA" id="ARBA00023136"/>
    </source>
</evidence>
<protein>
    <recommendedName>
        <fullName evidence="12">Glycosyltransferase RgtA/B/C/D-like domain-containing protein</fullName>
    </recommendedName>
</protein>
<comment type="subcellular location">
    <subcellularLocation>
        <location evidence="1">Cell membrane</location>
        <topology evidence="1">Multi-pass membrane protein</topology>
    </subcellularLocation>
</comment>
<dbReference type="KEGG" id="pfer:IRI77_22040"/>
<evidence type="ECO:0008006" key="12">
    <source>
        <dbReference type="Google" id="ProtNLM"/>
    </source>
</evidence>
<proteinExistence type="predicted"/>
<feature type="transmembrane region" description="Helical" evidence="9">
    <location>
        <begin position="195"/>
        <end position="224"/>
    </location>
</feature>
<organism evidence="10 11">
    <name type="scientific">Paludibaculum fermentans</name>
    <dbReference type="NCBI Taxonomy" id="1473598"/>
    <lineage>
        <taxon>Bacteria</taxon>
        <taxon>Pseudomonadati</taxon>
        <taxon>Acidobacteriota</taxon>
        <taxon>Terriglobia</taxon>
        <taxon>Bryobacterales</taxon>
        <taxon>Bryobacteraceae</taxon>
        <taxon>Paludibaculum</taxon>
    </lineage>
</organism>
<feature type="transmembrane region" description="Helical" evidence="9">
    <location>
        <begin position="344"/>
        <end position="374"/>
    </location>
</feature>
<keyword evidence="11" id="KW-1185">Reference proteome</keyword>
<evidence type="ECO:0000256" key="3">
    <source>
        <dbReference type="ARBA" id="ARBA00022676"/>
    </source>
</evidence>
<evidence type="ECO:0000256" key="4">
    <source>
        <dbReference type="ARBA" id="ARBA00022679"/>
    </source>
</evidence>
<evidence type="ECO:0000256" key="1">
    <source>
        <dbReference type="ARBA" id="ARBA00004651"/>
    </source>
</evidence>
<dbReference type="GO" id="GO:0016763">
    <property type="term" value="F:pentosyltransferase activity"/>
    <property type="evidence" value="ECO:0007669"/>
    <property type="project" value="TreeGrafter"/>
</dbReference>